<feature type="transmembrane region" description="Helical" evidence="1">
    <location>
        <begin position="44"/>
        <end position="62"/>
    </location>
</feature>
<comment type="caution">
    <text evidence="2">The sequence shown here is derived from an EMBL/GenBank/DDBJ whole genome shotgun (WGS) entry which is preliminary data.</text>
</comment>
<name>A0ABV4H738_9ACTN</name>
<accession>A0ABV4H738</accession>
<evidence type="ECO:0000313" key="3">
    <source>
        <dbReference type="Proteomes" id="UP001565927"/>
    </source>
</evidence>
<keyword evidence="1" id="KW-1133">Transmembrane helix</keyword>
<gene>
    <name evidence="2" type="ORF">AB2L27_17145</name>
</gene>
<keyword evidence="3" id="KW-1185">Reference proteome</keyword>
<feature type="transmembrane region" description="Helical" evidence="1">
    <location>
        <begin position="20"/>
        <end position="38"/>
    </location>
</feature>
<dbReference type="RefSeq" id="WP_370442703.1">
    <property type="nucleotide sequence ID" value="NZ_JBGFTU010000022.1"/>
</dbReference>
<evidence type="ECO:0000256" key="1">
    <source>
        <dbReference type="SAM" id="Phobius"/>
    </source>
</evidence>
<proteinExistence type="predicted"/>
<organism evidence="2 3">
    <name type="scientific">Kineococcus halophytocola</name>
    <dbReference type="NCBI Taxonomy" id="3234027"/>
    <lineage>
        <taxon>Bacteria</taxon>
        <taxon>Bacillati</taxon>
        <taxon>Actinomycetota</taxon>
        <taxon>Actinomycetes</taxon>
        <taxon>Kineosporiales</taxon>
        <taxon>Kineosporiaceae</taxon>
        <taxon>Kineococcus</taxon>
    </lineage>
</organism>
<dbReference type="EMBL" id="JBGFTU010000022">
    <property type="protein sequence ID" value="MEZ0166488.1"/>
    <property type="molecule type" value="Genomic_DNA"/>
</dbReference>
<sequence>MTQRGSTHQTVAWTQKPGMWMALAVAFLAISMPSWVDALSGEKTLGYLPAVAFTVAAIFFGVQARRCARRRLQG</sequence>
<reference evidence="2 3" key="1">
    <citation type="submission" date="2024-07" db="EMBL/GenBank/DDBJ databases">
        <authorList>
            <person name="Thanompreechachai J."/>
            <person name="Duangmal K."/>
        </authorList>
    </citation>
    <scope>NUCLEOTIDE SEQUENCE [LARGE SCALE GENOMIC DNA]</scope>
    <source>
        <strain evidence="2 3">LSe6-4</strain>
    </source>
</reference>
<keyword evidence="1" id="KW-0472">Membrane</keyword>
<evidence type="ECO:0000313" key="2">
    <source>
        <dbReference type="EMBL" id="MEZ0166488.1"/>
    </source>
</evidence>
<protein>
    <submittedName>
        <fullName evidence="2">Uncharacterized protein</fullName>
    </submittedName>
</protein>
<keyword evidence="1" id="KW-0812">Transmembrane</keyword>
<dbReference type="Proteomes" id="UP001565927">
    <property type="component" value="Unassembled WGS sequence"/>
</dbReference>